<feature type="transmembrane region" description="Helical" evidence="2">
    <location>
        <begin position="215"/>
        <end position="242"/>
    </location>
</feature>
<name>A0ABV4UIP4_9MICC</name>
<feature type="transmembrane region" description="Helical" evidence="2">
    <location>
        <begin position="299"/>
        <end position="327"/>
    </location>
</feature>
<keyword evidence="5" id="KW-1185">Reference proteome</keyword>
<keyword evidence="2" id="KW-1133">Transmembrane helix</keyword>
<feature type="compositionally biased region" description="Polar residues" evidence="1">
    <location>
        <begin position="38"/>
        <end position="51"/>
    </location>
</feature>
<feature type="transmembrane region" description="Helical" evidence="2">
    <location>
        <begin position="248"/>
        <end position="269"/>
    </location>
</feature>
<dbReference type="InterPro" id="IPR018476">
    <property type="entry name" value="GlyceroP-diester-Pdiesterase_M"/>
</dbReference>
<reference evidence="4 5" key="1">
    <citation type="submission" date="2024-09" db="EMBL/GenBank/DDBJ databases">
        <authorList>
            <person name="Salinas-Garcia M.A."/>
            <person name="Prieme A."/>
        </authorList>
    </citation>
    <scope>NUCLEOTIDE SEQUENCE [LARGE SCALE GENOMIC DNA]</scope>
    <source>
        <strain evidence="4 5">DSM 21081</strain>
    </source>
</reference>
<keyword evidence="2" id="KW-0812">Transmembrane</keyword>
<feature type="domain" description="Glycerophosphoryl diester phosphodiesterase membrane" evidence="3">
    <location>
        <begin position="262"/>
        <end position="381"/>
    </location>
</feature>
<comment type="caution">
    <text evidence="4">The sequence shown here is derived from an EMBL/GenBank/DDBJ whole genome shotgun (WGS) entry which is preliminary data.</text>
</comment>
<feature type="region of interest" description="Disordered" evidence="1">
    <location>
        <begin position="1"/>
        <end position="85"/>
    </location>
</feature>
<feature type="transmembrane region" description="Helical" evidence="2">
    <location>
        <begin position="116"/>
        <end position="141"/>
    </location>
</feature>
<evidence type="ECO:0000259" key="3">
    <source>
        <dbReference type="Pfam" id="PF10110"/>
    </source>
</evidence>
<feature type="transmembrane region" description="Helical" evidence="2">
    <location>
        <begin position="347"/>
        <end position="378"/>
    </location>
</feature>
<evidence type="ECO:0000256" key="1">
    <source>
        <dbReference type="SAM" id="MobiDB-lite"/>
    </source>
</evidence>
<proteinExistence type="predicted"/>
<accession>A0ABV4UIP4</accession>
<sequence>MTDQPPNPYAAPGPRDGDAPAPAAAPPGEAAPQGWSAPPQQGWSAPPQQGWSAPPQQGWAAPAQNSWGQPGAAPPQFGHGYAPPRKPGVVPLRPLGIGDLLDGSFQAIRRNPGATLGLSVLVQLVSGVVIALLSAPLYSVVLSPDVLAGAEPDPEALTGSLLLFGGGVLLAGVLSAAFLVFVQGLVTVPVLRAVLDRRTAFGAALALARPSMGGLIGLGLLWAAAGIVLTGLLIGAVVVAIALGEPQVGVPVVAALFLGVLGTLVWVGIKLSMSPHALVAEGLGPFAAMGRSWRLTRSSWWRCLGIILLTGLIVGIVTSLITTPISFATGLGGGMIAPEDPNGFAEYIMNLTIVMTILSALAAGLGFAYQCGVTSLLYTDLRIRREGFDLALLREFDAGADAGIPGRTTSGGR</sequence>
<protein>
    <submittedName>
        <fullName evidence="4">Glycerophosphoryl diester phosphodiesterase membrane domain-containing protein</fullName>
    </submittedName>
</protein>
<feature type="compositionally biased region" description="Low complexity" evidence="1">
    <location>
        <begin position="53"/>
        <end position="64"/>
    </location>
</feature>
<evidence type="ECO:0000256" key="2">
    <source>
        <dbReference type="SAM" id="Phobius"/>
    </source>
</evidence>
<organism evidence="4 5">
    <name type="scientific">Arthrobacter halodurans</name>
    <dbReference type="NCBI Taxonomy" id="516699"/>
    <lineage>
        <taxon>Bacteria</taxon>
        <taxon>Bacillati</taxon>
        <taxon>Actinomycetota</taxon>
        <taxon>Actinomycetes</taxon>
        <taxon>Micrococcales</taxon>
        <taxon>Micrococcaceae</taxon>
        <taxon>Arthrobacter</taxon>
    </lineage>
</organism>
<evidence type="ECO:0000313" key="4">
    <source>
        <dbReference type="EMBL" id="MFB0833403.1"/>
    </source>
</evidence>
<feature type="transmembrane region" description="Helical" evidence="2">
    <location>
        <begin position="161"/>
        <end position="194"/>
    </location>
</feature>
<dbReference type="Pfam" id="PF10110">
    <property type="entry name" value="GPDPase_memb"/>
    <property type="match status" value="1"/>
</dbReference>
<dbReference type="RefSeq" id="WP_373970557.1">
    <property type="nucleotide sequence ID" value="NZ_JBHDLJ010000001.1"/>
</dbReference>
<feature type="compositionally biased region" description="Pro residues" evidence="1">
    <location>
        <begin position="1"/>
        <end position="11"/>
    </location>
</feature>
<feature type="compositionally biased region" description="Low complexity" evidence="1">
    <location>
        <begin position="12"/>
        <end position="32"/>
    </location>
</feature>
<dbReference type="EMBL" id="JBHDLJ010000001">
    <property type="protein sequence ID" value="MFB0833403.1"/>
    <property type="molecule type" value="Genomic_DNA"/>
</dbReference>
<gene>
    <name evidence="4" type="ORF">ACETWP_02280</name>
</gene>
<evidence type="ECO:0000313" key="5">
    <source>
        <dbReference type="Proteomes" id="UP001575652"/>
    </source>
</evidence>
<dbReference type="Proteomes" id="UP001575652">
    <property type="component" value="Unassembled WGS sequence"/>
</dbReference>
<keyword evidence="2" id="KW-0472">Membrane</keyword>